<dbReference type="PROSITE" id="PS00885">
    <property type="entry name" value="EPSP_SYNTHASE_2"/>
    <property type="match status" value="1"/>
</dbReference>
<evidence type="ECO:0000256" key="2">
    <source>
        <dbReference type="ARBA" id="ARBA00009948"/>
    </source>
</evidence>
<keyword evidence="3 7" id="KW-0028">Amino-acid biosynthesis</keyword>
<evidence type="ECO:0000256" key="6">
    <source>
        <dbReference type="ARBA" id="ARBA00044633"/>
    </source>
</evidence>
<feature type="binding site" evidence="7">
    <location>
        <position position="28"/>
    </location>
    <ligand>
        <name>3-phosphoshikimate</name>
        <dbReference type="ChEBI" id="CHEBI:145989"/>
    </ligand>
</feature>
<dbReference type="GO" id="GO:0008652">
    <property type="term" value="P:amino acid biosynthetic process"/>
    <property type="evidence" value="ECO:0007669"/>
    <property type="project" value="UniProtKB-KW"/>
</dbReference>
<comment type="caution">
    <text evidence="7">Lacks conserved residue(s) required for the propagation of feature annotation.</text>
</comment>
<dbReference type="GO" id="GO:0009423">
    <property type="term" value="P:chorismate biosynthetic process"/>
    <property type="evidence" value="ECO:0007669"/>
    <property type="project" value="UniProtKB-UniRule"/>
</dbReference>
<dbReference type="AlphaFoldDB" id="A0A1M6CRL0"/>
<dbReference type="EMBL" id="FQZU01000001">
    <property type="protein sequence ID" value="SHI63589.1"/>
    <property type="molecule type" value="Genomic_DNA"/>
</dbReference>
<feature type="binding site" evidence="7">
    <location>
        <position position="340"/>
    </location>
    <ligand>
        <name>phosphoenolpyruvate</name>
        <dbReference type="ChEBI" id="CHEBI:58702"/>
    </ligand>
</feature>
<feature type="binding site" evidence="7">
    <location>
        <position position="122"/>
    </location>
    <ligand>
        <name>phosphoenolpyruvate</name>
        <dbReference type="ChEBI" id="CHEBI:58702"/>
    </ligand>
</feature>
<dbReference type="NCBIfam" id="TIGR01356">
    <property type="entry name" value="aroA"/>
    <property type="match status" value="1"/>
</dbReference>
<dbReference type="SUPFAM" id="SSF55205">
    <property type="entry name" value="EPT/RTPC-like"/>
    <property type="match status" value="1"/>
</dbReference>
<dbReference type="InterPro" id="IPR013792">
    <property type="entry name" value="RNA3'P_cycl/enolpyr_Trfase_a/b"/>
</dbReference>
<comment type="similarity">
    <text evidence="2 7">Belongs to the EPSP synthase family.</text>
</comment>
<dbReference type="Proteomes" id="UP000183994">
    <property type="component" value="Unassembled WGS sequence"/>
</dbReference>
<dbReference type="CDD" id="cd01556">
    <property type="entry name" value="EPSP_synthase"/>
    <property type="match status" value="1"/>
</dbReference>
<feature type="domain" description="Enolpyruvate transferase" evidence="8">
    <location>
        <begin position="12"/>
        <end position="415"/>
    </location>
</feature>
<evidence type="ECO:0000256" key="4">
    <source>
        <dbReference type="ARBA" id="ARBA00022679"/>
    </source>
</evidence>
<evidence type="ECO:0000259" key="8">
    <source>
        <dbReference type="Pfam" id="PF00275"/>
    </source>
</evidence>
<feature type="binding site" evidence="7">
    <location>
        <position position="168"/>
    </location>
    <ligand>
        <name>phosphoenolpyruvate</name>
        <dbReference type="ChEBI" id="CHEBI:58702"/>
    </ligand>
</feature>
<dbReference type="InterPro" id="IPR023193">
    <property type="entry name" value="EPSP_synthase_CS"/>
</dbReference>
<dbReference type="OrthoDB" id="9809920at2"/>
<dbReference type="GO" id="GO:0005737">
    <property type="term" value="C:cytoplasm"/>
    <property type="evidence" value="ECO:0007669"/>
    <property type="project" value="UniProtKB-SubCell"/>
</dbReference>
<dbReference type="EC" id="2.5.1.19" evidence="7"/>
<feature type="binding site" evidence="7">
    <location>
        <position position="166"/>
    </location>
    <ligand>
        <name>3-phosphoshikimate</name>
        <dbReference type="ChEBI" id="CHEBI:145989"/>
    </ligand>
</feature>
<dbReference type="PIRSF" id="PIRSF000505">
    <property type="entry name" value="EPSPS"/>
    <property type="match status" value="1"/>
</dbReference>
<comment type="catalytic activity">
    <reaction evidence="6">
        <text>3-phosphoshikimate + phosphoenolpyruvate = 5-O-(1-carboxyvinyl)-3-phosphoshikimate + phosphate</text>
        <dbReference type="Rhea" id="RHEA:21256"/>
        <dbReference type="ChEBI" id="CHEBI:43474"/>
        <dbReference type="ChEBI" id="CHEBI:57701"/>
        <dbReference type="ChEBI" id="CHEBI:58702"/>
        <dbReference type="ChEBI" id="CHEBI:145989"/>
        <dbReference type="EC" id="2.5.1.19"/>
    </reaction>
    <physiologicalReaction direction="left-to-right" evidence="6">
        <dbReference type="Rhea" id="RHEA:21257"/>
    </physiologicalReaction>
</comment>
<dbReference type="PANTHER" id="PTHR21090:SF5">
    <property type="entry name" value="PENTAFUNCTIONAL AROM POLYPEPTIDE"/>
    <property type="match status" value="1"/>
</dbReference>
<keyword evidence="4 7" id="KW-0808">Transferase</keyword>
<feature type="binding site" evidence="7">
    <location>
        <position position="23"/>
    </location>
    <ligand>
        <name>phosphoenolpyruvate</name>
        <dbReference type="ChEBI" id="CHEBI:58702"/>
    </ligand>
</feature>
<accession>A0A1M6CRL0</accession>
<feature type="binding site" evidence="7">
    <location>
        <position position="336"/>
    </location>
    <ligand>
        <name>3-phosphoshikimate</name>
        <dbReference type="ChEBI" id="CHEBI:145989"/>
    </ligand>
</feature>
<dbReference type="Pfam" id="PF00275">
    <property type="entry name" value="EPSP_synthase"/>
    <property type="match status" value="1"/>
</dbReference>
<comment type="function">
    <text evidence="7">Catalyzes the transfer of the enolpyruvyl moiety of phosphoenolpyruvate (PEP) to the 5-hydroxyl of shikimate-3-phosphate (S3P) to produce enolpyruvyl shikimate-3-phosphate and inorganic phosphate.</text>
</comment>
<feature type="binding site" evidence="7">
    <location>
        <position position="406"/>
    </location>
    <ligand>
        <name>phosphoenolpyruvate</name>
        <dbReference type="ChEBI" id="CHEBI:58702"/>
    </ligand>
</feature>
<keyword evidence="5 7" id="KW-0057">Aromatic amino acid biosynthesis</keyword>
<feature type="binding site" evidence="7">
    <location>
        <position position="168"/>
    </location>
    <ligand>
        <name>3-phosphoshikimate</name>
        <dbReference type="ChEBI" id="CHEBI:145989"/>
    </ligand>
</feature>
<evidence type="ECO:0000313" key="10">
    <source>
        <dbReference type="Proteomes" id="UP000183994"/>
    </source>
</evidence>
<dbReference type="GO" id="GO:0003866">
    <property type="term" value="F:3-phosphoshikimate 1-carboxyvinyltransferase activity"/>
    <property type="evidence" value="ECO:0007669"/>
    <property type="project" value="UniProtKB-UniRule"/>
</dbReference>
<proteinExistence type="inferred from homology"/>
<feature type="binding site" evidence="7">
    <location>
        <position position="167"/>
    </location>
    <ligand>
        <name>3-phosphoshikimate</name>
        <dbReference type="ChEBI" id="CHEBI:145989"/>
    </ligand>
</feature>
<dbReference type="RefSeq" id="WP_073472171.1">
    <property type="nucleotide sequence ID" value="NZ_FQZU01000001.1"/>
</dbReference>
<feature type="binding site" evidence="7">
    <location>
        <position position="194"/>
    </location>
    <ligand>
        <name>3-phosphoshikimate</name>
        <dbReference type="ChEBI" id="CHEBI:145989"/>
    </ligand>
</feature>
<dbReference type="InterPro" id="IPR036968">
    <property type="entry name" value="Enolpyruvate_Tfrase_sf"/>
</dbReference>
<evidence type="ECO:0000313" key="9">
    <source>
        <dbReference type="EMBL" id="SHI63589.1"/>
    </source>
</evidence>
<comment type="pathway">
    <text evidence="1 7">Metabolic intermediate biosynthesis; chorismate biosynthesis; chorismate from D-erythrose 4-phosphate and phosphoenolpyruvate: step 6/7.</text>
</comment>
<feature type="binding site" evidence="7">
    <location>
        <position position="24"/>
    </location>
    <ligand>
        <name>3-phosphoshikimate</name>
        <dbReference type="ChEBI" id="CHEBI:145989"/>
    </ligand>
</feature>
<evidence type="ECO:0000256" key="3">
    <source>
        <dbReference type="ARBA" id="ARBA00022605"/>
    </source>
</evidence>
<comment type="subunit">
    <text evidence="7">Monomer.</text>
</comment>
<evidence type="ECO:0000256" key="5">
    <source>
        <dbReference type="ARBA" id="ARBA00023141"/>
    </source>
</evidence>
<dbReference type="STRING" id="1121393.SAMN02745216_00307"/>
<dbReference type="InterPro" id="IPR006264">
    <property type="entry name" value="EPSP_synthase"/>
</dbReference>
<dbReference type="PANTHER" id="PTHR21090">
    <property type="entry name" value="AROM/DEHYDROQUINATE SYNTHASE"/>
    <property type="match status" value="1"/>
</dbReference>
<dbReference type="GO" id="GO:0009073">
    <property type="term" value="P:aromatic amino acid family biosynthetic process"/>
    <property type="evidence" value="ECO:0007669"/>
    <property type="project" value="UniProtKB-KW"/>
</dbReference>
<sequence length="419" mass="44484">MESQITIRPMGKTDLTVTVPGSKSYTHRMLICAALADGLSQVKNGLVSEDTLLTMNALNKMGVSVRNEGGGFWVNGLGGSLGRYEDPIHLGNSGTTLRLMCAVAAMGVGTYTLTGTERMQQRPILDLAQALEQLGVPVETTNGCPPIKIQGTAVKGGKVSINCGVSSQYLSALLLIAPYTQDGMEIAVTEGPVSKPYIDMTVSVMKAMGVEIKRDGHTWFSVPGQSQYQAGEYMVEADASGASYFWGAAAITGATIRVAGTHSASCQGDSRFAYILKSMGCRLDETQEGLAVAGRDLKGITVDMGNMPDVAPTLAVVAAFAKGETRIENVGHLKAKESDRITAVVTELKKMGVQASCTDDSMTIMGGKPEGAVIDTYDDHRIAMSFAVAGLLTPGVVINNPSCVDKSFPNFWEEWEKLY</sequence>
<feature type="binding site" evidence="7">
    <location>
        <position position="23"/>
    </location>
    <ligand>
        <name>3-phosphoshikimate</name>
        <dbReference type="ChEBI" id="CHEBI:145989"/>
    </ligand>
</feature>
<dbReference type="InterPro" id="IPR001986">
    <property type="entry name" value="Enolpyruvate_Tfrase_dom"/>
</dbReference>
<name>A0A1M6CRL0_9BACT</name>
<gene>
    <name evidence="7" type="primary">aroA</name>
    <name evidence="9" type="ORF">SAMN02745216_00307</name>
</gene>
<feature type="binding site" evidence="7">
    <location>
        <position position="94"/>
    </location>
    <ligand>
        <name>phosphoenolpyruvate</name>
        <dbReference type="ChEBI" id="CHEBI:58702"/>
    </ligand>
</feature>
<dbReference type="UniPathway" id="UPA00053">
    <property type="reaction ID" value="UER00089"/>
</dbReference>
<dbReference type="HAMAP" id="MF_00210">
    <property type="entry name" value="EPSP_synth"/>
    <property type="match status" value="1"/>
</dbReference>
<dbReference type="PROSITE" id="PS00104">
    <property type="entry name" value="EPSP_SYNTHASE_1"/>
    <property type="match status" value="1"/>
</dbReference>
<evidence type="ECO:0000256" key="7">
    <source>
        <dbReference type="HAMAP-Rule" id="MF_00210"/>
    </source>
</evidence>
<feature type="binding site" evidence="7">
    <location>
        <position position="309"/>
    </location>
    <ligand>
        <name>3-phosphoshikimate</name>
        <dbReference type="ChEBI" id="CHEBI:145989"/>
    </ligand>
</feature>
<feature type="active site" description="Proton acceptor" evidence="7">
    <location>
        <position position="309"/>
    </location>
</feature>
<feature type="binding site" evidence="7">
    <location>
        <position position="381"/>
    </location>
    <ligand>
        <name>phosphoenolpyruvate</name>
        <dbReference type="ChEBI" id="CHEBI:58702"/>
    </ligand>
</feature>
<evidence type="ECO:0000256" key="1">
    <source>
        <dbReference type="ARBA" id="ARBA00004811"/>
    </source>
</evidence>
<reference evidence="10" key="1">
    <citation type="submission" date="2016-11" db="EMBL/GenBank/DDBJ databases">
        <authorList>
            <person name="Varghese N."/>
            <person name="Submissions S."/>
        </authorList>
    </citation>
    <scope>NUCLEOTIDE SEQUENCE [LARGE SCALE GENOMIC DNA]</scope>
    <source>
        <strain evidence="10">DSM 16219</strain>
    </source>
</reference>
<keyword evidence="10" id="KW-1185">Reference proteome</keyword>
<keyword evidence="7" id="KW-0963">Cytoplasm</keyword>
<organism evidence="9 10">
    <name type="scientific">Desulfatibacillum alkenivorans DSM 16219</name>
    <dbReference type="NCBI Taxonomy" id="1121393"/>
    <lineage>
        <taxon>Bacteria</taxon>
        <taxon>Pseudomonadati</taxon>
        <taxon>Thermodesulfobacteriota</taxon>
        <taxon>Desulfobacteria</taxon>
        <taxon>Desulfobacterales</taxon>
        <taxon>Desulfatibacillaceae</taxon>
        <taxon>Desulfatibacillum</taxon>
    </lineage>
</organism>
<comment type="subcellular location">
    <subcellularLocation>
        <location evidence="7">Cytoplasm</location>
    </subcellularLocation>
</comment>
<protein>
    <recommendedName>
        <fullName evidence="7">3-phosphoshikimate 1-carboxyvinyltransferase</fullName>
        <ecNumber evidence="7">2.5.1.19</ecNumber>
    </recommendedName>
    <alternativeName>
        <fullName evidence="7">5-enolpyruvylshikimate-3-phosphate synthase</fullName>
        <shortName evidence="7">EPSP synthase</shortName>
        <shortName evidence="7">EPSPS</shortName>
    </alternativeName>
</protein>
<dbReference type="Gene3D" id="3.65.10.10">
    <property type="entry name" value="Enolpyruvate transferase domain"/>
    <property type="match status" value="2"/>
</dbReference>